<evidence type="ECO:0000313" key="3">
    <source>
        <dbReference type="EMBL" id="KAF7362727.1"/>
    </source>
</evidence>
<feature type="region of interest" description="Disordered" evidence="1">
    <location>
        <begin position="272"/>
        <end position="293"/>
    </location>
</feature>
<gene>
    <name evidence="3" type="ORF">MVEN_00622000</name>
</gene>
<proteinExistence type="predicted"/>
<feature type="region of interest" description="Disordered" evidence="1">
    <location>
        <begin position="451"/>
        <end position="474"/>
    </location>
</feature>
<feature type="compositionally biased region" description="Acidic residues" evidence="1">
    <location>
        <begin position="459"/>
        <end position="474"/>
    </location>
</feature>
<reference evidence="3" key="1">
    <citation type="submission" date="2020-05" db="EMBL/GenBank/DDBJ databases">
        <title>Mycena genomes resolve the evolution of fungal bioluminescence.</title>
        <authorList>
            <person name="Tsai I.J."/>
        </authorList>
    </citation>
    <scope>NUCLEOTIDE SEQUENCE</scope>
    <source>
        <strain evidence="3">CCC161011</strain>
    </source>
</reference>
<dbReference type="EMBL" id="JACAZI010000004">
    <property type="protein sequence ID" value="KAF7362727.1"/>
    <property type="molecule type" value="Genomic_DNA"/>
</dbReference>
<evidence type="ECO:0000256" key="1">
    <source>
        <dbReference type="SAM" id="MobiDB-lite"/>
    </source>
</evidence>
<name>A0A8H7D7X2_9AGAR</name>
<dbReference type="AlphaFoldDB" id="A0A8H7D7X2"/>
<comment type="caution">
    <text evidence="3">The sequence shown here is derived from an EMBL/GenBank/DDBJ whole genome shotgun (WGS) entry which is preliminary data.</text>
</comment>
<protein>
    <submittedName>
        <fullName evidence="3">Uncharacterized protein</fullName>
    </submittedName>
</protein>
<keyword evidence="4" id="KW-1185">Reference proteome</keyword>
<feature type="signal peptide" evidence="2">
    <location>
        <begin position="1"/>
        <end position="24"/>
    </location>
</feature>
<dbReference type="Proteomes" id="UP000620124">
    <property type="component" value="Unassembled WGS sequence"/>
</dbReference>
<feature type="chain" id="PRO_5034150646" evidence="2">
    <location>
        <begin position="25"/>
        <end position="474"/>
    </location>
</feature>
<dbReference type="OrthoDB" id="2132010at2759"/>
<sequence>MFTRNKSVLAYASLLLALAAQTSAHAMPSPALGVQGTPQRSDTQRPTDAKPCGKINIAANLDNSTAIAAAADGTVTMDVQNFNAGKDGSTSVAVQVDQTGTGKKFVPAKVTTNGNPNPSKVETDKVVFSLPAGTKCTGGKAQNLCLVSVKTTHGFGGCTVVSQGQAAAPRPRALRPRQQQQDKKHINDTCTADSECRQGCCGFSTGKCHGPRAAQTDGTGGCGFGNAAPNCNVATLLGSKNCTAGANKGNLQSPAIQAAAAFSAQLHDLPFTPAKNGTTAKPAAKTRRAAKKGPTVAQLAAKQQKKKTVFETCAKDIDCQQGCCGFSTGKCAGPDVAQTNGSGGCGHGNKSPNCNVATLLGFKNCIAGVKNGDVHRPAIQAAAAFAAQLDNLPFTPSVSKPKGKGNGKKGKKANRDMVGAPDEEISRRETLQQGKFAPRLLKAREATLEIEASEAREDAEFDDLEFEDDDEDLE</sequence>
<feature type="compositionally biased region" description="Basic residues" evidence="1">
    <location>
        <begin position="401"/>
        <end position="412"/>
    </location>
</feature>
<keyword evidence="2" id="KW-0732">Signal</keyword>
<evidence type="ECO:0000313" key="4">
    <source>
        <dbReference type="Proteomes" id="UP000620124"/>
    </source>
</evidence>
<feature type="region of interest" description="Disordered" evidence="1">
    <location>
        <begin position="393"/>
        <end position="438"/>
    </location>
</feature>
<accession>A0A8H7D7X2</accession>
<evidence type="ECO:0000256" key="2">
    <source>
        <dbReference type="SAM" id="SignalP"/>
    </source>
</evidence>
<feature type="region of interest" description="Disordered" evidence="1">
    <location>
        <begin position="29"/>
        <end position="53"/>
    </location>
</feature>
<organism evidence="3 4">
    <name type="scientific">Mycena venus</name>
    <dbReference type="NCBI Taxonomy" id="2733690"/>
    <lineage>
        <taxon>Eukaryota</taxon>
        <taxon>Fungi</taxon>
        <taxon>Dikarya</taxon>
        <taxon>Basidiomycota</taxon>
        <taxon>Agaricomycotina</taxon>
        <taxon>Agaricomycetes</taxon>
        <taxon>Agaricomycetidae</taxon>
        <taxon>Agaricales</taxon>
        <taxon>Marasmiineae</taxon>
        <taxon>Mycenaceae</taxon>
        <taxon>Mycena</taxon>
    </lineage>
</organism>